<reference evidence="1 2" key="1">
    <citation type="submission" date="2019-02" db="EMBL/GenBank/DDBJ databases">
        <title>Deep-cultivation of Planctomycetes and their phenomic and genomic characterization uncovers novel biology.</title>
        <authorList>
            <person name="Wiegand S."/>
            <person name="Jogler M."/>
            <person name="Boedeker C."/>
            <person name="Pinto D."/>
            <person name="Vollmers J."/>
            <person name="Rivas-Marin E."/>
            <person name="Kohn T."/>
            <person name="Peeters S.H."/>
            <person name="Heuer A."/>
            <person name="Rast P."/>
            <person name="Oberbeckmann S."/>
            <person name="Bunk B."/>
            <person name="Jeske O."/>
            <person name="Meyerdierks A."/>
            <person name="Storesund J.E."/>
            <person name="Kallscheuer N."/>
            <person name="Luecker S."/>
            <person name="Lage O.M."/>
            <person name="Pohl T."/>
            <person name="Merkel B.J."/>
            <person name="Hornburger P."/>
            <person name="Mueller R.-W."/>
            <person name="Bruemmer F."/>
            <person name="Labrenz M."/>
            <person name="Spormann A.M."/>
            <person name="Op Den Camp H."/>
            <person name="Overmann J."/>
            <person name="Amann R."/>
            <person name="Jetten M.S.M."/>
            <person name="Mascher T."/>
            <person name="Medema M.H."/>
            <person name="Devos D.P."/>
            <person name="Kaster A.-K."/>
            <person name="Ovreas L."/>
            <person name="Rohde M."/>
            <person name="Galperin M.Y."/>
            <person name="Jogler C."/>
        </authorList>
    </citation>
    <scope>NUCLEOTIDE SEQUENCE [LARGE SCALE GENOMIC DNA]</scope>
    <source>
        <strain evidence="1 2">Poly41</strain>
    </source>
</reference>
<name>A0A5C6D746_9BACT</name>
<evidence type="ECO:0000313" key="1">
    <source>
        <dbReference type="EMBL" id="TWU32648.1"/>
    </source>
</evidence>
<proteinExistence type="predicted"/>
<sequence>MSWLAMAMCMQLSRDYIFKTYFSVNRLMQAAVNEGLQWKTRGKGEAWWLLFLLLVSPGVCCGNGLLEGKSLQADLDAGKDISLRPGQVVELQEALKFRVAGQRIETVGVKTASNYARITHVDGGHGTLIDASGIAGATLSKLVLDGNRPGFHPPEGLAAQEPMLSFGGEGAVGQQVLNCIVIGSRCAGGWAAIHIQEGGQGIVVADNLVFSSGVDFRGNGRSQGEKPHGMADGISTASRDTSILNNLIYDATDEGIMVQGAPGTQVRGNVVVAISREMLGGIALIDPFRFHAMDAENKVFDYRNGPSGAVICRKILCP</sequence>
<dbReference type="InterPro" id="IPR011050">
    <property type="entry name" value="Pectin_lyase_fold/virulence"/>
</dbReference>
<comment type="caution">
    <text evidence="1">The sequence shown here is derived from an EMBL/GenBank/DDBJ whole genome shotgun (WGS) entry which is preliminary data.</text>
</comment>
<dbReference type="Gene3D" id="2.160.20.10">
    <property type="entry name" value="Single-stranded right-handed beta-helix, Pectin lyase-like"/>
    <property type="match status" value="1"/>
</dbReference>
<keyword evidence="2" id="KW-1185">Reference proteome</keyword>
<evidence type="ECO:0000313" key="2">
    <source>
        <dbReference type="Proteomes" id="UP000319143"/>
    </source>
</evidence>
<organism evidence="1 2">
    <name type="scientific">Novipirellula artificiosorum</name>
    <dbReference type="NCBI Taxonomy" id="2528016"/>
    <lineage>
        <taxon>Bacteria</taxon>
        <taxon>Pseudomonadati</taxon>
        <taxon>Planctomycetota</taxon>
        <taxon>Planctomycetia</taxon>
        <taxon>Pirellulales</taxon>
        <taxon>Pirellulaceae</taxon>
        <taxon>Novipirellula</taxon>
    </lineage>
</organism>
<protein>
    <recommendedName>
        <fullName evidence="3">Right handed beta helix domain-containing protein</fullName>
    </recommendedName>
</protein>
<dbReference type="InterPro" id="IPR012334">
    <property type="entry name" value="Pectin_lyas_fold"/>
</dbReference>
<dbReference type="RefSeq" id="WP_197231655.1">
    <property type="nucleotide sequence ID" value="NZ_SJPV01000012.1"/>
</dbReference>
<dbReference type="AlphaFoldDB" id="A0A5C6D746"/>
<accession>A0A5C6D746</accession>
<gene>
    <name evidence="1" type="ORF">Poly41_56260</name>
</gene>
<dbReference type="SUPFAM" id="SSF51126">
    <property type="entry name" value="Pectin lyase-like"/>
    <property type="match status" value="1"/>
</dbReference>
<dbReference type="EMBL" id="SJPV01000012">
    <property type="protein sequence ID" value="TWU32648.1"/>
    <property type="molecule type" value="Genomic_DNA"/>
</dbReference>
<evidence type="ECO:0008006" key="3">
    <source>
        <dbReference type="Google" id="ProtNLM"/>
    </source>
</evidence>
<dbReference type="Proteomes" id="UP000319143">
    <property type="component" value="Unassembled WGS sequence"/>
</dbReference>